<dbReference type="PANTHER" id="PTHR24078">
    <property type="entry name" value="DNAJ HOMOLOG SUBFAMILY C MEMBER"/>
    <property type="match status" value="1"/>
</dbReference>
<evidence type="ECO:0000256" key="1">
    <source>
        <dbReference type="ARBA" id="ARBA00023186"/>
    </source>
</evidence>
<keyword evidence="1" id="KW-0143">Chaperone</keyword>
<dbReference type="InterPro" id="IPR002939">
    <property type="entry name" value="DnaJ_C"/>
</dbReference>
<accession>B9HGR6</accession>
<dbReference type="FunFam" id="2.60.260.20:FF:000002">
    <property type="entry name" value="Dnaj homolog subfamily b member"/>
    <property type="match status" value="1"/>
</dbReference>
<dbReference type="CDD" id="cd10747">
    <property type="entry name" value="DnaJ_C"/>
    <property type="match status" value="1"/>
</dbReference>
<proteinExistence type="predicted"/>
<protein>
    <recommendedName>
        <fullName evidence="2">Chaperone DnaJ C-terminal domain-containing protein</fullName>
    </recommendedName>
</protein>
<dbReference type="KEGG" id="pop:7459971"/>
<name>B9HGR6_POPTR</name>
<dbReference type="GO" id="GO:0051087">
    <property type="term" value="F:protein-folding chaperone binding"/>
    <property type="evidence" value="ECO:0000318"/>
    <property type="project" value="GO_Central"/>
</dbReference>
<reference evidence="3 4" key="1">
    <citation type="journal article" date="2006" name="Science">
        <title>The genome of black cottonwood, Populus trichocarpa (Torr. &amp; Gray).</title>
        <authorList>
            <person name="Tuskan G.A."/>
            <person name="Difazio S."/>
            <person name="Jansson S."/>
            <person name="Bohlmann J."/>
            <person name="Grigoriev I."/>
            <person name="Hellsten U."/>
            <person name="Putnam N."/>
            <person name="Ralph S."/>
            <person name="Rombauts S."/>
            <person name="Salamov A."/>
            <person name="Schein J."/>
            <person name="Sterck L."/>
            <person name="Aerts A."/>
            <person name="Bhalerao R.R."/>
            <person name="Bhalerao R.P."/>
            <person name="Blaudez D."/>
            <person name="Boerjan W."/>
            <person name="Brun A."/>
            <person name="Brunner A."/>
            <person name="Busov V."/>
            <person name="Campbell M."/>
            <person name="Carlson J."/>
            <person name="Chalot M."/>
            <person name="Chapman J."/>
            <person name="Chen G.L."/>
            <person name="Cooper D."/>
            <person name="Coutinho P.M."/>
            <person name="Couturier J."/>
            <person name="Covert S."/>
            <person name="Cronk Q."/>
            <person name="Cunningham R."/>
            <person name="Davis J."/>
            <person name="Degroeve S."/>
            <person name="Dejardin A."/>
            <person name="Depamphilis C."/>
            <person name="Detter J."/>
            <person name="Dirks B."/>
            <person name="Dubchak I."/>
            <person name="Duplessis S."/>
            <person name="Ehlting J."/>
            <person name="Ellis B."/>
            <person name="Gendler K."/>
            <person name="Goodstein D."/>
            <person name="Gribskov M."/>
            <person name="Grimwood J."/>
            <person name="Groover A."/>
            <person name="Gunter L."/>
            <person name="Hamberger B."/>
            <person name="Heinze B."/>
            <person name="Helariutta Y."/>
            <person name="Henrissat B."/>
            <person name="Holligan D."/>
            <person name="Holt R."/>
            <person name="Huang W."/>
            <person name="Islam-Faridi N."/>
            <person name="Jones S."/>
            <person name="Jones-Rhoades M."/>
            <person name="Jorgensen R."/>
            <person name="Joshi C."/>
            <person name="Kangasjarvi J."/>
            <person name="Karlsson J."/>
            <person name="Kelleher C."/>
            <person name="Kirkpatrick R."/>
            <person name="Kirst M."/>
            <person name="Kohler A."/>
            <person name="Kalluri U."/>
            <person name="Larimer F."/>
            <person name="Leebens-Mack J."/>
            <person name="Leple J.C."/>
            <person name="Locascio P."/>
            <person name="Lou Y."/>
            <person name="Lucas S."/>
            <person name="Martin F."/>
            <person name="Montanini B."/>
            <person name="Napoli C."/>
            <person name="Nelson D.R."/>
            <person name="Nelson C."/>
            <person name="Nieminen K."/>
            <person name="Nilsson O."/>
            <person name="Pereda V."/>
            <person name="Peter G."/>
            <person name="Philippe R."/>
            <person name="Pilate G."/>
            <person name="Poliakov A."/>
            <person name="Razumovskaya J."/>
            <person name="Richardson P."/>
            <person name="Rinaldi C."/>
            <person name="Ritland K."/>
            <person name="Rouze P."/>
            <person name="Ryaboy D."/>
            <person name="Schmutz J."/>
            <person name="Schrader J."/>
            <person name="Segerman B."/>
            <person name="Shin H."/>
            <person name="Siddiqui A."/>
            <person name="Sterky F."/>
            <person name="Terry A."/>
            <person name="Tsai C.J."/>
            <person name="Uberbacher E."/>
            <person name="Unneberg P."/>
            <person name="Vahala J."/>
            <person name="Wall K."/>
            <person name="Wessler S."/>
            <person name="Yang G."/>
            <person name="Yin T."/>
            <person name="Douglas C."/>
            <person name="Marra M."/>
            <person name="Sandberg G."/>
            <person name="Van de Peer Y."/>
            <person name="Rokhsar D."/>
        </authorList>
    </citation>
    <scope>NUCLEOTIDE SEQUENCE [LARGE SCALE GENOMIC DNA]</scope>
    <source>
        <strain evidence="4">cv. Nisqually</strain>
    </source>
</reference>
<dbReference type="SUPFAM" id="SSF49493">
    <property type="entry name" value="HSP40/DnaJ peptide-binding domain"/>
    <property type="match status" value="2"/>
</dbReference>
<dbReference type="GO" id="GO:0051082">
    <property type="term" value="F:unfolded protein binding"/>
    <property type="evidence" value="ECO:0000318"/>
    <property type="project" value="GO_Central"/>
</dbReference>
<dbReference type="OrthoDB" id="833641at2759"/>
<keyword evidence="4" id="KW-1185">Reference proteome</keyword>
<dbReference type="Gene3D" id="2.60.260.20">
    <property type="entry name" value="Urease metallochaperone UreE, N-terminal domain"/>
    <property type="match status" value="2"/>
</dbReference>
<dbReference type="HOGENOM" id="CLU_017633_6_1_1"/>
<evidence type="ECO:0000313" key="4">
    <source>
        <dbReference type="Proteomes" id="UP000006729"/>
    </source>
</evidence>
<dbReference type="Proteomes" id="UP000006729">
    <property type="component" value="Chromosome 7"/>
</dbReference>
<dbReference type="EMBL" id="CM009296">
    <property type="protein sequence ID" value="PNT28748.1"/>
    <property type="molecule type" value="Genomic_DNA"/>
</dbReference>
<dbReference type="InParanoid" id="B9HGR6"/>
<feature type="domain" description="Chaperone DnaJ C-terminal" evidence="2">
    <location>
        <begin position="59"/>
        <end position="217"/>
    </location>
</feature>
<dbReference type="FunFam" id="2.60.260.20:FF:000006">
    <property type="entry name" value="DnaJ subfamily B member 13"/>
    <property type="match status" value="1"/>
</dbReference>
<dbReference type="Pfam" id="PF01556">
    <property type="entry name" value="DnaJ_C"/>
    <property type="match status" value="1"/>
</dbReference>
<organism evidence="3 4">
    <name type="scientific">Populus trichocarpa</name>
    <name type="common">Western balsam poplar</name>
    <name type="synonym">Populus balsamifera subsp. trichocarpa</name>
    <dbReference type="NCBI Taxonomy" id="3694"/>
    <lineage>
        <taxon>Eukaryota</taxon>
        <taxon>Viridiplantae</taxon>
        <taxon>Streptophyta</taxon>
        <taxon>Embryophyta</taxon>
        <taxon>Tracheophyta</taxon>
        <taxon>Spermatophyta</taxon>
        <taxon>Magnoliopsida</taxon>
        <taxon>eudicotyledons</taxon>
        <taxon>Gunneridae</taxon>
        <taxon>Pentapetalae</taxon>
        <taxon>rosids</taxon>
        <taxon>fabids</taxon>
        <taxon>Malpighiales</taxon>
        <taxon>Salicaceae</taxon>
        <taxon>Saliceae</taxon>
        <taxon>Populus</taxon>
    </lineage>
</organism>
<dbReference type="eggNOG" id="KOG0714">
    <property type="taxonomic scope" value="Eukaryota"/>
</dbReference>
<dbReference type="PANTHER" id="PTHR24078:SF577">
    <property type="entry name" value="OS05G0562300 PROTEIN"/>
    <property type="match status" value="1"/>
</dbReference>
<dbReference type="InterPro" id="IPR051339">
    <property type="entry name" value="DnaJ_subfamily_B"/>
</dbReference>
<dbReference type="STRING" id="3694.B9HGR6"/>
<gene>
    <name evidence="3" type="ORF">POPTR_007G136000</name>
</gene>
<dbReference type="GO" id="GO:0005829">
    <property type="term" value="C:cytosol"/>
    <property type="evidence" value="ECO:0000318"/>
    <property type="project" value="GO_Central"/>
</dbReference>
<sequence>MTSHSRAAVDAIFAESFGFNSPNQNTRGTELSINIQGDGIVRSFEESVVVSAPGKDPAIKHTLSCSLEELYQGATKRVKITRQVADRRGLTRETEEILTIDTKPGWKKGTQITFEEKGNERPNITPADVVFIVDEKPHSEFTRDGNDLIVTRRISVTEAFTGYTGRIITLDGRNLTLPINDVIHPNYQKVVPNEGMPILGDPSKRGVLKIKFDIRFPTRINALQKAGMRRLFGP</sequence>
<evidence type="ECO:0000313" key="3">
    <source>
        <dbReference type="EMBL" id="PNT28748.1"/>
    </source>
</evidence>
<dbReference type="InterPro" id="IPR008971">
    <property type="entry name" value="HSP40/DnaJ_pept-bd"/>
</dbReference>
<dbReference type="AlphaFoldDB" id="B9HGR6"/>
<dbReference type="GO" id="GO:0006457">
    <property type="term" value="P:protein folding"/>
    <property type="evidence" value="ECO:0007669"/>
    <property type="project" value="InterPro"/>
</dbReference>
<evidence type="ECO:0000259" key="2">
    <source>
        <dbReference type="Pfam" id="PF01556"/>
    </source>
</evidence>